<dbReference type="EMBL" id="AP017312">
    <property type="protein sequence ID" value="BAU28871.1"/>
    <property type="molecule type" value="Genomic_DNA"/>
</dbReference>
<dbReference type="KEGG" id="asoc:CB4_03048"/>
<sequence length="50" mass="5962">MVGMYKNLMRSIAPTVFVASIPLMTEVASVLSAKHERTNMHHYWWRIRWD</sequence>
<keyword evidence="2" id="KW-1185">Reference proteome</keyword>
<organism evidence="1 2">
    <name type="scientific">Aneurinibacillus soli</name>
    <dbReference type="NCBI Taxonomy" id="1500254"/>
    <lineage>
        <taxon>Bacteria</taxon>
        <taxon>Bacillati</taxon>
        <taxon>Bacillota</taxon>
        <taxon>Bacilli</taxon>
        <taxon>Bacillales</taxon>
        <taxon>Paenibacillaceae</taxon>
        <taxon>Aneurinibacillus group</taxon>
        <taxon>Aneurinibacillus</taxon>
    </lineage>
</organism>
<accession>A0A0U5BF26</accession>
<evidence type="ECO:0000313" key="2">
    <source>
        <dbReference type="Proteomes" id="UP000217696"/>
    </source>
</evidence>
<reference evidence="1 2" key="1">
    <citation type="submission" date="2015-12" db="EMBL/GenBank/DDBJ databases">
        <title>Genome sequence of Aneurinibacillus soli.</title>
        <authorList>
            <person name="Lee J.S."/>
            <person name="Lee K.C."/>
            <person name="Kim K.K."/>
            <person name="Lee B.W."/>
        </authorList>
    </citation>
    <scope>NUCLEOTIDE SEQUENCE [LARGE SCALE GENOMIC DNA]</scope>
    <source>
        <strain evidence="1 2">CB4</strain>
    </source>
</reference>
<gene>
    <name evidence="1" type="ORF">CB4_03048</name>
</gene>
<protein>
    <submittedName>
        <fullName evidence="1">Uncharacterized protein</fullName>
    </submittedName>
</protein>
<dbReference type="AlphaFoldDB" id="A0A0U5BF26"/>
<evidence type="ECO:0000313" key="1">
    <source>
        <dbReference type="EMBL" id="BAU28871.1"/>
    </source>
</evidence>
<proteinExistence type="predicted"/>
<name>A0A0U5BF26_9BACL</name>
<dbReference type="Proteomes" id="UP000217696">
    <property type="component" value="Chromosome"/>
</dbReference>